<dbReference type="AlphaFoldDB" id="A0A1Q6A6Q6"/>
<name>A0A1Q6A6Q6_9SPHI</name>
<gene>
    <name evidence="1" type="ORF">RG47T_5164</name>
</gene>
<dbReference type="Proteomes" id="UP000186720">
    <property type="component" value="Unassembled WGS sequence"/>
</dbReference>
<proteinExistence type="predicted"/>
<dbReference type="EMBL" id="MPPL01000001">
    <property type="protein sequence ID" value="OKS89679.1"/>
    <property type="molecule type" value="Genomic_DNA"/>
</dbReference>
<protein>
    <submittedName>
        <fullName evidence="1">Uncharacterized protein</fullName>
    </submittedName>
</protein>
<evidence type="ECO:0000313" key="1">
    <source>
        <dbReference type="EMBL" id="OKS89679.1"/>
    </source>
</evidence>
<dbReference type="STRING" id="1302689.RG47T_5164"/>
<sequence length="46" mass="5334">MWNVSFDTGQKAMLYKLGNEWMQHNESDLDSHSLLTIGEQIDHSLL</sequence>
<comment type="caution">
    <text evidence="1">The sequence shown here is derived from an EMBL/GenBank/DDBJ whole genome shotgun (WGS) entry which is preliminary data.</text>
</comment>
<organism evidence="1 2">
    <name type="scientific">Mucilaginibacter polytrichastri</name>
    <dbReference type="NCBI Taxonomy" id="1302689"/>
    <lineage>
        <taxon>Bacteria</taxon>
        <taxon>Pseudomonadati</taxon>
        <taxon>Bacteroidota</taxon>
        <taxon>Sphingobacteriia</taxon>
        <taxon>Sphingobacteriales</taxon>
        <taxon>Sphingobacteriaceae</taxon>
        <taxon>Mucilaginibacter</taxon>
    </lineage>
</organism>
<keyword evidence="2" id="KW-1185">Reference proteome</keyword>
<reference evidence="1 2" key="1">
    <citation type="submission" date="2016-11" db="EMBL/GenBank/DDBJ databases">
        <title>Whole Genome Sequencing of Mucilaginibacter polytrichastri RG4-7(T) isolated from the moss sample.</title>
        <authorList>
            <person name="Li Y."/>
        </authorList>
    </citation>
    <scope>NUCLEOTIDE SEQUENCE [LARGE SCALE GENOMIC DNA]</scope>
    <source>
        <strain evidence="1 2">RG4-7</strain>
    </source>
</reference>
<evidence type="ECO:0000313" key="2">
    <source>
        <dbReference type="Proteomes" id="UP000186720"/>
    </source>
</evidence>
<accession>A0A1Q6A6Q6</accession>